<dbReference type="AlphaFoldDB" id="A0A6P1MIG6"/>
<organism evidence="1 2">
    <name type="scientific">Aminipila terrae</name>
    <dbReference type="NCBI Taxonomy" id="2697030"/>
    <lineage>
        <taxon>Bacteria</taxon>
        <taxon>Bacillati</taxon>
        <taxon>Bacillota</taxon>
        <taxon>Clostridia</taxon>
        <taxon>Peptostreptococcales</taxon>
        <taxon>Anaerovoracaceae</taxon>
        <taxon>Aminipila</taxon>
    </lineage>
</organism>
<accession>A0A6P1MIG6</accession>
<evidence type="ECO:0000313" key="1">
    <source>
        <dbReference type="EMBL" id="QHI73531.1"/>
    </source>
</evidence>
<dbReference type="Gene3D" id="3.40.190.10">
    <property type="entry name" value="Periplasmic binding protein-like II"/>
    <property type="match status" value="1"/>
</dbReference>
<protein>
    <submittedName>
        <fullName evidence="1">Extracellular solute-binding protein</fullName>
    </submittedName>
</protein>
<dbReference type="EMBL" id="CP047591">
    <property type="protein sequence ID" value="QHI73531.1"/>
    <property type="molecule type" value="Genomic_DNA"/>
</dbReference>
<evidence type="ECO:0000313" key="2">
    <source>
        <dbReference type="Proteomes" id="UP000463883"/>
    </source>
</evidence>
<dbReference type="Proteomes" id="UP000463883">
    <property type="component" value="Chromosome"/>
</dbReference>
<dbReference type="KEGG" id="amic:Ami3637_15120"/>
<sequence>MKKWIAVLCIVALGFSVTGCGQKQEASLKQMLSEKLSGEITVSCYDTMMYKDFLENAAKVFEKKHPGTKINVEGFAPMPEVKKMEDGSVMTSSTNNEQEQADYISKVNTELMSGKGADILAMDVLPYYKYADGGQLENLQNYMDADSSFDIKDYKKIYWMQ</sequence>
<name>A0A6P1MIG6_9FIRM</name>
<gene>
    <name evidence="1" type="ORF">Ami3637_15120</name>
</gene>
<keyword evidence="2" id="KW-1185">Reference proteome</keyword>
<dbReference type="RefSeq" id="WP_162363296.1">
    <property type="nucleotide sequence ID" value="NZ_CP047591.1"/>
</dbReference>
<dbReference type="PROSITE" id="PS51257">
    <property type="entry name" value="PROKAR_LIPOPROTEIN"/>
    <property type="match status" value="1"/>
</dbReference>
<dbReference type="SUPFAM" id="SSF53850">
    <property type="entry name" value="Periplasmic binding protein-like II"/>
    <property type="match status" value="1"/>
</dbReference>
<reference evidence="1 2" key="1">
    <citation type="submission" date="2020-01" db="EMBL/GenBank/DDBJ databases">
        <title>Genomic analysis of Aminipila sp. CBA3637.</title>
        <authorList>
            <person name="Kim Y.B."/>
            <person name="Roh S.W."/>
        </authorList>
    </citation>
    <scope>NUCLEOTIDE SEQUENCE [LARGE SCALE GENOMIC DNA]</scope>
    <source>
        <strain evidence="1 2">CBA3637</strain>
    </source>
</reference>
<proteinExistence type="predicted"/>